<dbReference type="GO" id="GO:0015068">
    <property type="term" value="F:glycine amidinotransferase activity"/>
    <property type="evidence" value="ECO:0007669"/>
    <property type="project" value="TreeGrafter"/>
</dbReference>
<dbReference type="GO" id="GO:0016787">
    <property type="term" value="F:hydrolase activity"/>
    <property type="evidence" value="ECO:0007669"/>
    <property type="project" value="UniProtKB-KW"/>
</dbReference>
<dbReference type="InterPro" id="IPR033195">
    <property type="entry name" value="AmidinoTrfase"/>
</dbReference>
<dbReference type="PANTHER" id="PTHR10488:SF1">
    <property type="entry name" value="GLYCINE AMIDINOTRANSFERASE, MITOCHONDRIAL"/>
    <property type="match status" value="1"/>
</dbReference>
<feature type="active site" evidence="3">
    <location>
        <position position="200"/>
    </location>
</feature>
<evidence type="ECO:0000313" key="4">
    <source>
        <dbReference type="EMBL" id="BBG30313.1"/>
    </source>
</evidence>
<evidence type="ECO:0000256" key="2">
    <source>
        <dbReference type="ARBA" id="ARBA00022679"/>
    </source>
</evidence>
<name>A0A348HFB1_9GAMM</name>
<keyword evidence="5" id="KW-1185">Reference proteome</keyword>
<reference evidence="4 5" key="1">
    <citation type="submission" date="2018-09" db="EMBL/GenBank/DDBJ databases">
        <title>Zymobacter palmae IAM14233 (=T109) whole genome analysis.</title>
        <authorList>
            <person name="Yanase H."/>
        </authorList>
    </citation>
    <scope>NUCLEOTIDE SEQUENCE [LARGE SCALE GENOMIC DNA]</scope>
    <source>
        <strain evidence="4 5">IAM14233</strain>
    </source>
</reference>
<keyword evidence="2" id="KW-0808">Transferase</keyword>
<sequence>MTLQAEQPRPYAPQSSPVQVYTEWDPLEEVIVGVIDDIRIPDWDPNMNAVIPKPYRDYFRTNAGQRFPQSLVDKAREEVNTLAEILTSEGIKVKRPNEVDHHQPVVTPHFSTGGAFYSAMPRDCLLAIGTTLIEVPMAWRSRYFEIFAFRDLLNDYFKRGADWVAAPKPMLKDSLWDEKHDFDQEFPFRSIIKDDEPLFDAADFMKIGRDIIGQRSHVTNDLGIEWLRRTLGDGYHIHIYEFDEPDPMHIDTTILPIAPGRVIVNKGWVPALPDIFRDWEILTPPASNLPDDHPLFITSKWIHTNVLMLDERTVIVEKDEERLIHAFHAWGIKTILCPFKHFQTFGGSFHCATLDVRRSGSLKRYI</sequence>
<comment type="similarity">
    <text evidence="1">Belongs to the amidinotransferase family.</text>
</comment>
<gene>
    <name evidence="4" type="ORF">ZBT109_1556</name>
</gene>
<organism evidence="4 5">
    <name type="scientific">Zymobacter palmae</name>
    <dbReference type="NCBI Taxonomy" id="33074"/>
    <lineage>
        <taxon>Bacteria</taxon>
        <taxon>Pseudomonadati</taxon>
        <taxon>Pseudomonadota</taxon>
        <taxon>Gammaproteobacteria</taxon>
        <taxon>Oceanospirillales</taxon>
        <taxon>Halomonadaceae</taxon>
        <taxon>Zymobacter group</taxon>
        <taxon>Zymobacter</taxon>
    </lineage>
</organism>
<dbReference type="PANTHER" id="PTHR10488">
    <property type="entry name" value="GLYCINE AMIDINOTRANSFERASE, MITOCHONDRIAL"/>
    <property type="match status" value="1"/>
</dbReference>
<feature type="active site" description="Amidino-cysteine intermediate" evidence="3">
    <location>
        <position position="351"/>
    </location>
</feature>
<dbReference type="SUPFAM" id="SSF55909">
    <property type="entry name" value="Pentein"/>
    <property type="match status" value="1"/>
</dbReference>
<dbReference type="CDD" id="cd21136">
    <property type="entry name" value="amidinotransferase_AGAT-like"/>
    <property type="match status" value="1"/>
</dbReference>
<dbReference type="Proteomes" id="UP000267342">
    <property type="component" value="Chromosome"/>
</dbReference>
<evidence type="ECO:0000256" key="1">
    <source>
        <dbReference type="ARBA" id="ARBA00006943"/>
    </source>
</evidence>
<feature type="active site" evidence="3">
    <location>
        <position position="249"/>
    </location>
</feature>
<dbReference type="EMBL" id="AP018933">
    <property type="protein sequence ID" value="BBG30313.1"/>
    <property type="molecule type" value="Genomic_DNA"/>
</dbReference>
<evidence type="ECO:0000313" key="5">
    <source>
        <dbReference type="Proteomes" id="UP000267342"/>
    </source>
</evidence>
<dbReference type="STRING" id="1123510.GCA_000620025_01834"/>
<dbReference type="AlphaFoldDB" id="A0A348HFB1"/>
<protein>
    <submittedName>
        <fullName evidence="4">N-dimethylarginine dimethylaminohydrolase</fullName>
    </submittedName>
</protein>
<dbReference type="KEGG" id="zpl:ZBT109_1556"/>
<dbReference type="RefSeq" id="WP_027706295.1">
    <property type="nucleotide sequence ID" value="NZ_AP018933.1"/>
</dbReference>
<dbReference type="Gene3D" id="3.75.10.10">
    <property type="entry name" value="L-arginine/glycine Amidinotransferase, Chain A"/>
    <property type="match status" value="1"/>
</dbReference>
<accession>A0A348HFB1</accession>
<dbReference type="OrthoDB" id="258252at2"/>
<proteinExistence type="inferred from homology"/>
<dbReference type="GO" id="GO:0006601">
    <property type="term" value="P:creatine biosynthetic process"/>
    <property type="evidence" value="ECO:0007669"/>
    <property type="project" value="TreeGrafter"/>
</dbReference>
<keyword evidence="4" id="KW-0378">Hydrolase</keyword>
<evidence type="ECO:0000256" key="3">
    <source>
        <dbReference type="PIRSR" id="PIRSR633195-1"/>
    </source>
</evidence>